<evidence type="ECO:0000313" key="3">
    <source>
        <dbReference type="Proteomes" id="UP001596058"/>
    </source>
</evidence>
<accession>A0ABW1D9A4</accession>
<reference evidence="3" key="1">
    <citation type="journal article" date="2019" name="Int. J. Syst. Evol. Microbiol.">
        <title>The Global Catalogue of Microorganisms (GCM) 10K type strain sequencing project: providing services to taxonomists for standard genome sequencing and annotation.</title>
        <authorList>
            <consortium name="The Broad Institute Genomics Platform"/>
            <consortium name="The Broad Institute Genome Sequencing Center for Infectious Disease"/>
            <person name="Wu L."/>
            <person name="Ma J."/>
        </authorList>
    </citation>
    <scope>NUCLEOTIDE SEQUENCE [LARGE SCALE GENOMIC DNA]</scope>
    <source>
        <strain evidence="3">CCUG 53903</strain>
    </source>
</reference>
<gene>
    <name evidence="2" type="ORF">ACFPZ3_57105</name>
</gene>
<keyword evidence="3" id="KW-1185">Reference proteome</keyword>
<dbReference type="EMBL" id="JBHSPA010000093">
    <property type="protein sequence ID" value="MFC5833433.1"/>
    <property type="molecule type" value="Genomic_DNA"/>
</dbReference>
<organism evidence="2 3">
    <name type="scientific">Nonomuraea insulae</name>
    <dbReference type="NCBI Taxonomy" id="1616787"/>
    <lineage>
        <taxon>Bacteria</taxon>
        <taxon>Bacillati</taxon>
        <taxon>Actinomycetota</taxon>
        <taxon>Actinomycetes</taxon>
        <taxon>Streptosporangiales</taxon>
        <taxon>Streptosporangiaceae</taxon>
        <taxon>Nonomuraea</taxon>
    </lineage>
</organism>
<feature type="region of interest" description="Disordered" evidence="1">
    <location>
        <begin position="1"/>
        <end position="26"/>
    </location>
</feature>
<evidence type="ECO:0000256" key="1">
    <source>
        <dbReference type="SAM" id="MobiDB-lite"/>
    </source>
</evidence>
<dbReference type="Proteomes" id="UP001596058">
    <property type="component" value="Unassembled WGS sequence"/>
</dbReference>
<dbReference type="RefSeq" id="WP_379522859.1">
    <property type="nucleotide sequence ID" value="NZ_JBHSPA010000093.1"/>
</dbReference>
<name>A0ABW1D9A4_9ACTN</name>
<evidence type="ECO:0000313" key="2">
    <source>
        <dbReference type="EMBL" id="MFC5833433.1"/>
    </source>
</evidence>
<sequence length="45" mass="4885">MADEMADQGTGHGPASKPYTSDTPSSKAPTILWRIWQIFRPPANG</sequence>
<proteinExistence type="predicted"/>
<comment type="caution">
    <text evidence="2">The sequence shown here is derived from an EMBL/GenBank/DDBJ whole genome shotgun (WGS) entry which is preliminary data.</text>
</comment>
<protein>
    <submittedName>
        <fullName evidence="2">Uncharacterized protein</fullName>
    </submittedName>
</protein>